<name>A0A0F9XND6_9ZZZZ</name>
<comment type="caution">
    <text evidence="2">The sequence shown here is derived from an EMBL/GenBank/DDBJ whole genome shotgun (WGS) entry which is preliminary data.</text>
</comment>
<protein>
    <submittedName>
        <fullName evidence="2">Uncharacterized protein</fullName>
    </submittedName>
</protein>
<organism evidence="2">
    <name type="scientific">marine sediment metagenome</name>
    <dbReference type="NCBI Taxonomy" id="412755"/>
    <lineage>
        <taxon>unclassified sequences</taxon>
        <taxon>metagenomes</taxon>
        <taxon>ecological metagenomes</taxon>
    </lineage>
</organism>
<reference evidence="2" key="1">
    <citation type="journal article" date="2015" name="Nature">
        <title>Complex archaea that bridge the gap between prokaryotes and eukaryotes.</title>
        <authorList>
            <person name="Spang A."/>
            <person name="Saw J.H."/>
            <person name="Jorgensen S.L."/>
            <person name="Zaremba-Niedzwiedzka K."/>
            <person name="Martijn J."/>
            <person name="Lind A.E."/>
            <person name="van Eijk R."/>
            <person name="Schleper C."/>
            <person name="Guy L."/>
            <person name="Ettema T.J."/>
        </authorList>
    </citation>
    <scope>NUCLEOTIDE SEQUENCE</scope>
</reference>
<keyword evidence="1" id="KW-0472">Membrane</keyword>
<evidence type="ECO:0000313" key="2">
    <source>
        <dbReference type="EMBL" id="KKO00897.1"/>
    </source>
</evidence>
<keyword evidence="1" id="KW-0812">Transmembrane</keyword>
<feature type="transmembrane region" description="Helical" evidence="1">
    <location>
        <begin position="112"/>
        <end position="127"/>
    </location>
</feature>
<proteinExistence type="predicted"/>
<accession>A0A0F9XND6</accession>
<feature type="transmembrane region" description="Helical" evidence="1">
    <location>
        <begin position="44"/>
        <end position="64"/>
    </location>
</feature>
<dbReference type="EMBL" id="LAZR01000038">
    <property type="protein sequence ID" value="KKO00897.1"/>
    <property type="molecule type" value="Genomic_DNA"/>
</dbReference>
<feature type="transmembrane region" description="Helical" evidence="1">
    <location>
        <begin position="12"/>
        <end position="32"/>
    </location>
</feature>
<dbReference type="AlphaFoldDB" id="A0A0F9XND6"/>
<gene>
    <name evidence="2" type="ORF">LCGC14_0123030</name>
</gene>
<sequence length="152" mass="17387">MELKNFIKSLSIMHLFLLGGLIIFTIWVILQINTFNTSTNGQGPFLYAVPVFAMLGYFGSQWIFKKMTSKIKLDIKFEEKLKKYQSALHIKYALIEMPAFIGLFAYYNTGNALPLVISICLLVYLAVQRPNKDNIIKSIPLTTDEQNQIQNT</sequence>
<keyword evidence="1" id="KW-1133">Transmembrane helix</keyword>
<evidence type="ECO:0000256" key="1">
    <source>
        <dbReference type="SAM" id="Phobius"/>
    </source>
</evidence>